<evidence type="ECO:0000313" key="3">
    <source>
        <dbReference type="Proteomes" id="UP001430919"/>
    </source>
</evidence>
<keyword evidence="1" id="KW-1133">Transmembrane helix</keyword>
<dbReference type="RefSeq" id="WP_229990182.1">
    <property type="nucleotide sequence ID" value="NZ_JAJJMO010000001.1"/>
</dbReference>
<evidence type="ECO:0000313" key="2">
    <source>
        <dbReference type="EMBL" id="MCC9073245.1"/>
    </source>
</evidence>
<feature type="transmembrane region" description="Helical" evidence="1">
    <location>
        <begin position="6"/>
        <end position="26"/>
    </location>
</feature>
<protein>
    <recommendedName>
        <fullName evidence="4">Immunity protein 17</fullName>
    </recommendedName>
</protein>
<reference evidence="2" key="1">
    <citation type="submission" date="2021-11" db="EMBL/GenBank/DDBJ databases">
        <title>Description of novel Flavobacterium species.</title>
        <authorList>
            <person name="Saticioglu I.B."/>
            <person name="Ay H."/>
            <person name="Altun S."/>
            <person name="Duman M."/>
        </authorList>
    </citation>
    <scope>NUCLEOTIDE SEQUENCE</scope>
    <source>
        <strain evidence="2">F-65</strain>
    </source>
</reference>
<keyword evidence="3" id="KW-1185">Reference proteome</keyword>
<name>A0ABS8MZG5_9FLAO</name>
<dbReference type="Proteomes" id="UP001430919">
    <property type="component" value="Unassembled WGS sequence"/>
</dbReference>
<organism evidence="2 3">
    <name type="scientific">Flavobacterium pisciphilum</name>
    <dbReference type="NCBI Taxonomy" id="2893755"/>
    <lineage>
        <taxon>Bacteria</taxon>
        <taxon>Pseudomonadati</taxon>
        <taxon>Bacteroidota</taxon>
        <taxon>Flavobacteriia</taxon>
        <taxon>Flavobacteriales</taxon>
        <taxon>Flavobacteriaceae</taxon>
        <taxon>Flavobacterium</taxon>
    </lineage>
</organism>
<proteinExistence type="predicted"/>
<sequence length="67" mass="7976">MKYNMFISIILAIISFIVYKFHVFWLKNIKKELPSEEGTRLNKVQHWVIILGTAIFSIIYFLKSIIN</sequence>
<keyword evidence="1" id="KW-0472">Membrane</keyword>
<gene>
    <name evidence="2" type="ORF">LNQ49_16835</name>
</gene>
<feature type="transmembrane region" description="Helical" evidence="1">
    <location>
        <begin position="47"/>
        <end position="66"/>
    </location>
</feature>
<accession>A0ABS8MZG5</accession>
<dbReference type="EMBL" id="JAJJMO010000001">
    <property type="protein sequence ID" value="MCC9073245.1"/>
    <property type="molecule type" value="Genomic_DNA"/>
</dbReference>
<evidence type="ECO:0008006" key="4">
    <source>
        <dbReference type="Google" id="ProtNLM"/>
    </source>
</evidence>
<keyword evidence="1" id="KW-0812">Transmembrane</keyword>
<comment type="caution">
    <text evidence="2">The sequence shown here is derived from an EMBL/GenBank/DDBJ whole genome shotgun (WGS) entry which is preliminary data.</text>
</comment>
<evidence type="ECO:0000256" key="1">
    <source>
        <dbReference type="SAM" id="Phobius"/>
    </source>
</evidence>